<feature type="transmembrane region" description="Helical" evidence="1">
    <location>
        <begin position="67"/>
        <end position="88"/>
    </location>
</feature>
<keyword evidence="1" id="KW-0812">Transmembrane</keyword>
<dbReference type="Proteomes" id="UP000219689">
    <property type="component" value="Unassembled WGS sequence"/>
</dbReference>
<protein>
    <submittedName>
        <fullName evidence="2">Uncharacterized protein</fullName>
    </submittedName>
</protein>
<sequence length="108" mass="11963">MDMDAYDDGEFVDLETATDDQAGDFDESALFDFNVMWVLNTAVGLLGGVLFMMGWYGVLAARYVPRVVIGAVATGLVVLGSIGLYWILRDDYPDVFSQLRQIPSRIDD</sequence>
<keyword evidence="3" id="KW-1185">Reference proteome</keyword>
<proteinExistence type="predicted"/>
<feature type="transmembrane region" description="Helical" evidence="1">
    <location>
        <begin position="35"/>
        <end position="55"/>
    </location>
</feature>
<organism evidence="2 3">
    <name type="scientific">Natrinema ejinorense</name>
    <dbReference type="NCBI Taxonomy" id="373386"/>
    <lineage>
        <taxon>Archaea</taxon>
        <taxon>Methanobacteriati</taxon>
        <taxon>Methanobacteriota</taxon>
        <taxon>Stenosarchaea group</taxon>
        <taxon>Halobacteria</taxon>
        <taxon>Halobacteriales</taxon>
        <taxon>Natrialbaceae</taxon>
        <taxon>Natrinema</taxon>
    </lineage>
</organism>
<accession>A0A2A5QPC3</accession>
<gene>
    <name evidence="2" type="ORF">CP557_21925</name>
</gene>
<keyword evidence="1" id="KW-1133">Transmembrane helix</keyword>
<evidence type="ECO:0000313" key="3">
    <source>
        <dbReference type="Proteomes" id="UP000219689"/>
    </source>
</evidence>
<evidence type="ECO:0000256" key="1">
    <source>
        <dbReference type="SAM" id="Phobius"/>
    </source>
</evidence>
<reference evidence="2 3" key="1">
    <citation type="submission" date="2017-09" db="EMBL/GenBank/DDBJ databases">
        <title>Genome sequences of Natrinema ejinorence JCM 13890T.</title>
        <authorList>
            <person name="Roh S.W."/>
            <person name="Kim Y.B."/>
            <person name="Kim J.Y."/>
        </authorList>
    </citation>
    <scope>NUCLEOTIDE SEQUENCE [LARGE SCALE GENOMIC DNA]</scope>
    <source>
        <strain evidence="2 3">JCM 13890</strain>
    </source>
</reference>
<name>A0A2A5QPC3_9EURY</name>
<keyword evidence="1" id="KW-0472">Membrane</keyword>
<evidence type="ECO:0000313" key="2">
    <source>
        <dbReference type="EMBL" id="PCR88690.1"/>
    </source>
</evidence>
<dbReference type="EMBL" id="NXNI01000003">
    <property type="protein sequence ID" value="PCR88690.1"/>
    <property type="molecule type" value="Genomic_DNA"/>
</dbReference>
<dbReference type="AlphaFoldDB" id="A0A2A5QPC3"/>
<comment type="caution">
    <text evidence="2">The sequence shown here is derived from an EMBL/GenBank/DDBJ whole genome shotgun (WGS) entry which is preliminary data.</text>
</comment>